<protein>
    <submittedName>
        <fullName evidence="7">Lactate dehydrogenase</fullName>
    </submittedName>
</protein>
<comment type="similarity">
    <text evidence="1 4">Belongs to the D-isomer specific 2-hydroxyacid dehydrogenase family.</text>
</comment>
<keyword evidence="2 4" id="KW-0560">Oxidoreductase</keyword>
<evidence type="ECO:0000259" key="5">
    <source>
        <dbReference type="Pfam" id="PF00389"/>
    </source>
</evidence>
<dbReference type="InterPro" id="IPR058205">
    <property type="entry name" value="D-LDH-like"/>
</dbReference>
<organism evidence="7 8">
    <name type="scientific">Candidatus Coprovicinus avistercoris</name>
    <dbReference type="NCBI Taxonomy" id="2840754"/>
    <lineage>
        <taxon>Bacteria</taxon>
        <taxon>Bacillati</taxon>
        <taxon>Actinomycetota</taxon>
        <taxon>Coriobacteriia</taxon>
        <taxon>Coriobacteriales</taxon>
        <taxon>Coriobacteriaceae</taxon>
        <taxon>Coriobacteriaceae incertae sedis</taxon>
        <taxon>Candidatus Coprovicinus</taxon>
    </lineage>
</organism>
<dbReference type="PANTHER" id="PTHR43026:SF1">
    <property type="entry name" value="2-HYDROXYACID DEHYDROGENASE HOMOLOG 1-RELATED"/>
    <property type="match status" value="1"/>
</dbReference>
<dbReference type="SUPFAM" id="SSF51735">
    <property type="entry name" value="NAD(P)-binding Rossmann-fold domains"/>
    <property type="match status" value="1"/>
</dbReference>
<feature type="domain" description="D-isomer specific 2-hydroxyacid dehydrogenase NAD-binding" evidence="6">
    <location>
        <begin position="109"/>
        <end position="295"/>
    </location>
</feature>
<evidence type="ECO:0000256" key="4">
    <source>
        <dbReference type="RuleBase" id="RU003719"/>
    </source>
</evidence>
<evidence type="ECO:0000256" key="2">
    <source>
        <dbReference type="ARBA" id="ARBA00023002"/>
    </source>
</evidence>
<dbReference type="PANTHER" id="PTHR43026">
    <property type="entry name" value="2-HYDROXYACID DEHYDROGENASE HOMOLOG 1-RELATED"/>
    <property type="match status" value="1"/>
</dbReference>
<dbReference type="Proteomes" id="UP000824078">
    <property type="component" value="Unassembled WGS sequence"/>
</dbReference>
<dbReference type="InterPro" id="IPR029752">
    <property type="entry name" value="D-isomer_DH_CS1"/>
</dbReference>
<reference evidence="7" key="2">
    <citation type="journal article" date="2021" name="PeerJ">
        <title>Extensive microbial diversity within the chicken gut microbiome revealed by metagenomics and culture.</title>
        <authorList>
            <person name="Gilroy R."/>
            <person name="Ravi A."/>
            <person name="Getino M."/>
            <person name="Pursley I."/>
            <person name="Horton D.L."/>
            <person name="Alikhan N.F."/>
            <person name="Baker D."/>
            <person name="Gharbi K."/>
            <person name="Hall N."/>
            <person name="Watson M."/>
            <person name="Adriaenssens E.M."/>
            <person name="Foster-Nyarko E."/>
            <person name="Jarju S."/>
            <person name="Secka A."/>
            <person name="Antonio M."/>
            <person name="Oren A."/>
            <person name="Chaudhuri R.R."/>
            <person name="La Ragione R."/>
            <person name="Hildebrand F."/>
            <person name="Pallen M.J."/>
        </authorList>
    </citation>
    <scope>NUCLEOTIDE SEQUENCE</scope>
    <source>
        <strain evidence="7">ChiHjej12B11-29160</strain>
    </source>
</reference>
<keyword evidence="3" id="KW-0520">NAD</keyword>
<dbReference type="PROSITE" id="PS00671">
    <property type="entry name" value="D_2_HYDROXYACID_DH_3"/>
    <property type="match status" value="1"/>
</dbReference>
<dbReference type="SUPFAM" id="SSF52283">
    <property type="entry name" value="Formate/glycerate dehydrogenase catalytic domain-like"/>
    <property type="match status" value="1"/>
</dbReference>
<gene>
    <name evidence="7" type="ORF">IAD17_02390</name>
</gene>
<evidence type="ECO:0000313" key="7">
    <source>
        <dbReference type="EMBL" id="HIU23758.1"/>
    </source>
</evidence>
<dbReference type="InterPro" id="IPR006140">
    <property type="entry name" value="D-isomer_DH_NAD-bd"/>
</dbReference>
<accession>A0A9D1HWB0</accession>
<feature type="domain" description="D-isomer specific 2-hydroxyacid dehydrogenase catalytic" evidence="5">
    <location>
        <begin position="17"/>
        <end position="326"/>
    </location>
</feature>
<dbReference type="Pfam" id="PF00389">
    <property type="entry name" value="2-Hacid_dh"/>
    <property type="match status" value="1"/>
</dbReference>
<proteinExistence type="inferred from homology"/>
<dbReference type="InterPro" id="IPR029753">
    <property type="entry name" value="D-isomer_DH_CS"/>
</dbReference>
<name>A0A9D1HWB0_9ACTN</name>
<dbReference type="InterPro" id="IPR006139">
    <property type="entry name" value="D-isomer_2_OHA_DH_cat_dom"/>
</dbReference>
<dbReference type="Gene3D" id="3.40.50.720">
    <property type="entry name" value="NAD(P)-binding Rossmann-like Domain"/>
    <property type="match status" value="2"/>
</dbReference>
<dbReference type="GO" id="GO:0051287">
    <property type="term" value="F:NAD binding"/>
    <property type="evidence" value="ECO:0007669"/>
    <property type="project" value="InterPro"/>
</dbReference>
<evidence type="ECO:0000313" key="8">
    <source>
        <dbReference type="Proteomes" id="UP000824078"/>
    </source>
</evidence>
<dbReference type="EMBL" id="DVMQ01000007">
    <property type="protein sequence ID" value="HIU23758.1"/>
    <property type="molecule type" value="Genomic_DNA"/>
</dbReference>
<dbReference type="Pfam" id="PF02826">
    <property type="entry name" value="2-Hacid_dh_C"/>
    <property type="match status" value="1"/>
</dbReference>
<evidence type="ECO:0000259" key="6">
    <source>
        <dbReference type="Pfam" id="PF02826"/>
    </source>
</evidence>
<dbReference type="InterPro" id="IPR036291">
    <property type="entry name" value="NAD(P)-bd_dom_sf"/>
</dbReference>
<evidence type="ECO:0000256" key="3">
    <source>
        <dbReference type="ARBA" id="ARBA00023027"/>
    </source>
</evidence>
<evidence type="ECO:0000256" key="1">
    <source>
        <dbReference type="ARBA" id="ARBA00005854"/>
    </source>
</evidence>
<reference evidence="7" key="1">
    <citation type="submission" date="2020-10" db="EMBL/GenBank/DDBJ databases">
        <authorList>
            <person name="Gilroy R."/>
        </authorList>
    </citation>
    <scope>NUCLEOTIDE SEQUENCE</scope>
    <source>
        <strain evidence="7">ChiHjej12B11-29160</strain>
    </source>
</reference>
<comment type="caution">
    <text evidence="7">The sequence shown here is derived from an EMBL/GenBank/DDBJ whole genome shotgun (WGS) entry which is preliminary data.</text>
</comment>
<dbReference type="GO" id="GO:0008720">
    <property type="term" value="F:D-lactate dehydrogenase (NAD+) activity"/>
    <property type="evidence" value="ECO:0007669"/>
    <property type="project" value="TreeGrafter"/>
</dbReference>
<sequence length="327" mass="35527">MKLFAYALRPYDELPVLKKIAAEAGFSFNWTSDYPNEDNAALAQGADALSIITNPMPASLLDTYHALGIRAIATRSIGYDHIDVEHAHALGMRIAHAAYPPEGVADYTIMLMLMALRRAKLIFNQNAVQNFDLEGKIGRTLSSCTVGIIGTGAIGSQVAQELSGFGCKILAYDPYPNDKLSETVSYTSLDALLSASDLVTLHAPGLPENYHLIGAREFNLMKSGAILINAARGMLVDTNALIDAIESGKLSAAALDTVEHESNLYYQNKSLSVLPNRDRALLMAYPNVIVSPHMAFYTEEDVEGMVRSTTYALQAFLNNQTSAYEVL</sequence>
<dbReference type="AlphaFoldDB" id="A0A9D1HWB0"/>
<dbReference type="PROSITE" id="PS00065">
    <property type="entry name" value="D_2_HYDROXYACID_DH_1"/>
    <property type="match status" value="1"/>
</dbReference>